<keyword evidence="2" id="KW-1185">Reference proteome</keyword>
<organism evidence="1 2">
    <name type="scientific">Barnesiella intestinihominis YIT 11860</name>
    <dbReference type="NCBI Taxonomy" id="742726"/>
    <lineage>
        <taxon>Bacteria</taxon>
        <taxon>Pseudomonadati</taxon>
        <taxon>Bacteroidota</taxon>
        <taxon>Bacteroidia</taxon>
        <taxon>Bacteroidales</taxon>
        <taxon>Barnesiellaceae</taxon>
        <taxon>Barnesiella</taxon>
    </lineage>
</organism>
<dbReference type="HOGENOM" id="CLU_085002_2_0_10"/>
<accession>K0X117</accession>
<evidence type="ECO:0008006" key="3">
    <source>
        <dbReference type="Google" id="ProtNLM"/>
    </source>
</evidence>
<dbReference type="AlphaFoldDB" id="K0X117"/>
<sequence>MKRILNIIIIILLSAICLTGTAQKIAVKSNLLGWATATPTLGAEIGLDDRWTLNTHIYYNPFTFRDNRKWKHIRVQPEVRYWLCQKFNGHFFGLHVLYTHFNAGQVPLPFGIFPDVKKYRYQGNTYGAGLSYGYQWILTPRWSIEGSIGVGYKYNTLV</sequence>
<dbReference type="STRING" id="742726.HMPREF9448_00923"/>
<dbReference type="eggNOG" id="COG2885">
    <property type="taxonomic scope" value="Bacteria"/>
</dbReference>
<comment type="caution">
    <text evidence="1">The sequence shown here is derived from an EMBL/GenBank/DDBJ whole genome shotgun (WGS) entry which is preliminary data.</text>
</comment>
<gene>
    <name evidence="1" type="ORF">HMPREF9448_00923</name>
</gene>
<reference evidence="1 2" key="1">
    <citation type="submission" date="2012-08" db="EMBL/GenBank/DDBJ databases">
        <title>The Genome Sequence of Barnesiella intestinihominis YIT 11860.</title>
        <authorList>
            <consortium name="The Broad Institute Genome Sequencing Platform"/>
            <person name="Earl A."/>
            <person name="Ward D."/>
            <person name="Feldgarden M."/>
            <person name="Gevers D."/>
            <person name="Morotomi M."/>
            <person name="Walker B."/>
            <person name="Young S.K."/>
            <person name="Zeng Q."/>
            <person name="Gargeya S."/>
            <person name="Fitzgerald M."/>
            <person name="Haas B."/>
            <person name="Abouelleil A."/>
            <person name="Alvarado L."/>
            <person name="Arachchi H.M."/>
            <person name="Berlin A.M."/>
            <person name="Chapman S.B."/>
            <person name="Goldberg J."/>
            <person name="Griggs A."/>
            <person name="Gujja S."/>
            <person name="Hansen M."/>
            <person name="Howarth C."/>
            <person name="Imamovic A."/>
            <person name="Larimer J."/>
            <person name="McCowen C."/>
            <person name="Montmayeur A."/>
            <person name="Murphy C."/>
            <person name="Neiman D."/>
            <person name="Pearson M."/>
            <person name="Priest M."/>
            <person name="Roberts A."/>
            <person name="Saif S."/>
            <person name="Shea T."/>
            <person name="Sisk P."/>
            <person name="Sykes S."/>
            <person name="Wortman J."/>
            <person name="Nusbaum C."/>
            <person name="Birren B."/>
        </authorList>
    </citation>
    <scope>NUCLEOTIDE SEQUENCE [LARGE SCALE GENOMIC DNA]</scope>
    <source>
        <strain evidence="1 2">YIT 11860</strain>
    </source>
</reference>
<dbReference type="Proteomes" id="UP000006044">
    <property type="component" value="Unassembled WGS sequence"/>
</dbReference>
<protein>
    <recommendedName>
        <fullName evidence="3">DUF3575 domain-containing protein</fullName>
    </recommendedName>
</protein>
<dbReference type="Pfam" id="PF12099">
    <property type="entry name" value="DUF3575"/>
    <property type="match status" value="1"/>
</dbReference>
<dbReference type="PATRIC" id="fig|742726.3.peg.986"/>
<dbReference type="EMBL" id="ADLE01000007">
    <property type="protein sequence ID" value="EJZ65192.1"/>
    <property type="molecule type" value="Genomic_DNA"/>
</dbReference>
<evidence type="ECO:0000313" key="2">
    <source>
        <dbReference type="Proteomes" id="UP000006044"/>
    </source>
</evidence>
<dbReference type="GeneID" id="77848229"/>
<dbReference type="RefSeq" id="WP_008861416.1">
    <property type="nucleotide sequence ID" value="NZ_CAXSNY010000005.1"/>
</dbReference>
<name>K0X117_9BACT</name>
<dbReference type="InterPro" id="IPR036709">
    <property type="entry name" value="Autotransporte_beta_dom_sf"/>
</dbReference>
<dbReference type="OrthoDB" id="1060107at2"/>
<evidence type="ECO:0000313" key="1">
    <source>
        <dbReference type="EMBL" id="EJZ65192.1"/>
    </source>
</evidence>
<dbReference type="SUPFAM" id="SSF103515">
    <property type="entry name" value="Autotransporter"/>
    <property type="match status" value="1"/>
</dbReference>
<dbReference type="InterPro" id="IPR021958">
    <property type="entry name" value="DUF3575"/>
</dbReference>
<proteinExistence type="predicted"/>